<protein>
    <submittedName>
        <fullName evidence="1">Uncharacterized protein</fullName>
    </submittedName>
</protein>
<sequence>MSIDGPTVQWVLNMTEVARSETVLEFLQRMLAESEETKEHEHVPWNKVVQNLSDEGPAAVDASFRQSFVWDVSLAMSLAKGPQSHFTSLEPIARYDWPDCGFFWNAFMIDSINLYFIASWDTAQINDKEVEGHCDALSDVMRKLCDEGNWDKKLSDVFRL</sequence>
<dbReference type="STRING" id="1229664.N4UHY7"/>
<evidence type="ECO:0000313" key="2">
    <source>
        <dbReference type="Proteomes" id="UP000016928"/>
    </source>
</evidence>
<proteinExistence type="predicted"/>
<dbReference type="Proteomes" id="UP000016928">
    <property type="component" value="Unassembled WGS sequence"/>
</dbReference>
<dbReference type="AlphaFoldDB" id="N4UHY7"/>
<reference evidence="2" key="2">
    <citation type="journal article" date="2014" name="PLoS ONE">
        <title>Genome and Transcriptome Analysis of the Fungal Pathogen Fusarium oxysporum f. sp. cubense Causing Banana Vascular Wilt Disease.</title>
        <authorList>
            <person name="Guo L."/>
            <person name="Han L."/>
            <person name="Yang L."/>
            <person name="Zeng H."/>
            <person name="Fan D."/>
            <person name="Zhu Y."/>
            <person name="Feng Y."/>
            <person name="Wang G."/>
            <person name="Peng C."/>
            <person name="Jiang X."/>
            <person name="Zhou D."/>
            <person name="Ni P."/>
            <person name="Liang C."/>
            <person name="Liu L."/>
            <person name="Wang J."/>
            <person name="Mao C."/>
            <person name="Fang X."/>
            <person name="Peng M."/>
            <person name="Huang J."/>
        </authorList>
    </citation>
    <scope>NUCLEOTIDE SEQUENCE [LARGE SCALE GENOMIC DNA]</scope>
    <source>
        <strain evidence="2">race 1</strain>
    </source>
</reference>
<dbReference type="OMA" id="QWVLNMT"/>
<reference evidence="2" key="1">
    <citation type="submission" date="2012-09" db="EMBL/GenBank/DDBJ databases">
        <title>Genome sequencing and comparative transcriptomics of race 1 and race 4 of banana pathogen: Fusarium oxysporum f. sp. cubense.</title>
        <authorList>
            <person name="Fang X."/>
            <person name="Huang J."/>
        </authorList>
    </citation>
    <scope>NUCLEOTIDE SEQUENCE [LARGE SCALE GENOMIC DNA]</scope>
    <source>
        <strain evidence="2">race 1</strain>
    </source>
</reference>
<gene>
    <name evidence="1" type="ORF">FOC1_g10008327</name>
</gene>
<dbReference type="HOGENOM" id="CLU_1652195_0_0_1"/>
<dbReference type="VEuPathDB" id="FungiDB:FOC1_g10008327"/>
<dbReference type="EMBL" id="KB730167">
    <property type="protein sequence ID" value="ENH70957.1"/>
    <property type="molecule type" value="Genomic_DNA"/>
</dbReference>
<name>N4UHY7_FUSC1</name>
<evidence type="ECO:0000313" key="1">
    <source>
        <dbReference type="EMBL" id="ENH70957.1"/>
    </source>
</evidence>
<dbReference type="SUPFAM" id="SSF52777">
    <property type="entry name" value="CoA-dependent acyltransferases"/>
    <property type="match status" value="1"/>
</dbReference>
<dbReference type="Gene3D" id="3.30.559.30">
    <property type="entry name" value="Nonribosomal peptide synthetase, condensation domain"/>
    <property type="match status" value="1"/>
</dbReference>
<organism evidence="1 2">
    <name type="scientific">Fusarium oxysporum f. sp. cubense (strain race 1)</name>
    <name type="common">Panama disease fungus</name>
    <dbReference type="NCBI Taxonomy" id="1229664"/>
    <lineage>
        <taxon>Eukaryota</taxon>
        <taxon>Fungi</taxon>
        <taxon>Dikarya</taxon>
        <taxon>Ascomycota</taxon>
        <taxon>Pezizomycotina</taxon>
        <taxon>Sordariomycetes</taxon>
        <taxon>Hypocreomycetidae</taxon>
        <taxon>Hypocreales</taxon>
        <taxon>Nectriaceae</taxon>
        <taxon>Fusarium</taxon>
        <taxon>Fusarium oxysporum species complex</taxon>
    </lineage>
</organism>
<accession>N4UHY7</accession>